<dbReference type="EMBL" id="NNRN01000054">
    <property type="protein sequence ID" value="OYR26679.1"/>
    <property type="molecule type" value="Genomic_DNA"/>
</dbReference>
<evidence type="ECO:0000313" key="2">
    <source>
        <dbReference type="Proteomes" id="UP000216363"/>
    </source>
</evidence>
<evidence type="ECO:0000313" key="1">
    <source>
        <dbReference type="EMBL" id="OYR26679.1"/>
    </source>
</evidence>
<dbReference type="AlphaFoldDB" id="A0A256GHV5"/>
<name>A0A256GHV5_9HYPH</name>
<comment type="caution">
    <text evidence="1">The sequence shown here is derived from an EMBL/GenBank/DDBJ whole genome shotgun (WGS) entry which is preliminary data.</text>
</comment>
<sequence length="50" mass="5540">MIAMRMILKVGLDSSTGPGLWISLMSLKKPGNRVFCSKIENSYSFFVTLA</sequence>
<accession>A0A256GHV5</accession>
<dbReference type="Proteomes" id="UP000216363">
    <property type="component" value="Unassembled WGS sequence"/>
</dbReference>
<organism evidence="1 2">
    <name type="scientific">Brucella lupini</name>
    <dbReference type="NCBI Taxonomy" id="255457"/>
    <lineage>
        <taxon>Bacteria</taxon>
        <taxon>Pseudomonadati</taxon>
        <taxon>Pseudomonadota</taxon>
        <taxon>Alphaproteobacteria</taxon>
        <taxon>Hyphomicrobiales</taxon>
        <taxon>Brucellaceae</taxon>
        <taxon>Brucella/Ochrobactrum group</taxon>
        <taxon>Brucella</taxon>
    </lineage>
</organism>
<protein>
    <submittedName>
        <fullName evidence="1">Uncharacterized protein</fullName>
    </submittedName>
</protein>
<gene>
    <name evidence="1" type="ORF">CES86_3608</name>
</gene>
<proteinExistence type="predicted"/>
<reference evidence="1 2" key="1">
    <citation type="submission" date="2017-07" db="EMBL/GenBank/DDBJ databases">
        <title>Draft genome of Ochrobactrum lupini type strain LUP21.</title>
        <authorList>
            <person name="Krzyzanowska D.M."/>
            <person name="Jafra S."/>
        </authorList>
    </citation>
    <scope>NUCLEOTIDE SEQUENCE [LARGE SCALE GENOMIC DNA]</scope>
    <source>
        <strain evidence="1 2">LUP21</strain>
    </source>
</reference>